<evidence type="ECO:0000313" key="6">
    <source>
        <dbReference type="Proteomes" id="UP000812982"/>
    </source>
</evidence>
<name>A0ABS6KU12_9MYCO</name>
<dbReference type="Pfam" id="PF00589">
    <property type="entry name" value="Phage_integrase"/>
    <property type="match status" value="1"/>
</dbReference>
<evidence type="ECO:0000256" key="2">
    <source>
        <dbReference type="ARBA" id="ARBA00023125"/>
    </source>
</evidence>
<dbReference type="InterPro" id="IPR013762">
    <property type="entry name" value="Integrase-like_cat_sf"/>
</dbReference>
<protein>
    <submittedName>
        <fullName evidence="5">Tyrosine-type recombinase/integrase</fullName>
    </submittedName>
</protein>
<proteinExistence type="inferred from homology"/>
<reference evidence="5 6" key="1">
    <citation type="journal article" date="2021" name="Sci. Rep.">
        <title>Phenotypic and genomic hallmarks of a novel, potentially pathogenic rapidly growing Mycobacterium species related to the Mycobacterium fortuitum complex.</title>
        <authorList>
            <person name="Gharbi R."/>
            <person name="Khanna V."/>
            <person name="Frigui W."/>
            <person name="Mhenni B."/>
            <person name="Brosch R."/>
            <person name="Mardassi H."/>
        </authorList>
    </citation>
    <scope>NUCLEOTIDE SEQUENCE [LARGE SCALE GENOMIC DNA]</scope>
    <source>
        <strain evidence="5 6">TNTM28</strain>
    </source>
</reference>
<gene>
    <name evidence="5" type="ORF">FR943_24375</name>
</gene>
<evidence type="ECO:0000256" key="1">
    <source>
        <dbReference type="ARBA" id="ARBA00008857"/>
    </source>
</evidence>
<dbReference type="EMBL" id="VOMB01000027">
    <property type="protein sequence ID" value="MBU9766960.1"/>
    <property type="molecule type" value="Genomic_DNA"/>
</dbReference>
<dbReference type="Gene3D" id="1.10.150.130">
    <property type="match status" value="1"/>
</dbReference>
<dbReference type="InterPro" id="IPR050090">
    <property type="entry name" value="Tyrosine_recombinase_XerCD"/>
</dbReference>
<dbReference type="InterPro" id="IPR010998">
    <property type="entry name" value="Integrase_recombinase_N"/>
</dbReference>
<keyword evidence="3" id="KW-0233">DNA recombination</keyword>
<dbReference type="InterPro" id="IPR011010">
    <property type="entry name" value="DNA_brk_join_enz"/>
</dbReference>
<evidence type="ECO:0000259" key="4">
    <source>
        <dbReference type="PROSITE" id="PS51898"/>
    </source>
</evidence>
<evidence type="ECO:0000313" key="5">
    <source>
        <dbReference type="EMBL" id="MBU9766960.1"/>
    </source>
</evidence>
<evidence type="ECO:0000256" key="3">
    <source>
        <dbReference type="ARBA" id="ARBA00023172"/>
    </source>
</evidence>
<dbReference type="Gene3D" id="1.10.443.10">
    <property type="entry name" value="Intergrase catalytic core"/>
    <property type="match status" value="1"/>
</dbReference>
<comment type="caution">
    <text evidence="5">The sequence shown here is derived from an EMBL/GenBank/DDBJ whole genome shotgun (WGS) entry which is preliminary data.</text>
</comment>
<dbReference type="Proteomes" id="UP000812982">
    <property type="component" value="Unassembled WGS sequence"/>
</dbReference>
<sequence>MHRAFWFNTDAGAYWSVVDDSDYGVVELADRFLQFMRFARGRAESTTRKYAESLALYYRFCETRSISWADPDITAFQIWLRIAPSPRHPHPSKQVWAGPGHAPVRADNRINLITYAVCELFKFAAAEGMWDESKLRQLFEMMPVRDLGPSDRRHHLSTSVILRRRHRLRPQRAGRRDAPVDVVKMILAECGNPRDVLLVAMLSTTGVRRGEALGLRLSDMHFLPSSTSLGCQVDGPHLHVEPRINSNQARVKNGKPRVVPVTSGLVRLYELYRIERDVCQQARESDYVFVNLYRQPLGEPMKLHAANELFTRLSRRAGQAVTPHMLRHTFGTGAAQVTTIDVVAELLGHSSLQSTQIYLHPDVLRQRQAVEAGALSRHLETRGS</sequence>
<keyword evidence="6" id="KW-1185">Reference proteome</keyword>
<organism evidence="5 6">
    <name type="scientific">[Mycobacterium] fortunisiensis</name>
    <dbReference type="NCBI Taxonomy" id="2600579"/>
    <lineage>
        <taxon>Bacteria</taxon>
        <taxon>Bacillati</taxon>
        <taxon>Actinomycetota</taxon>
        <taxon>Actinomycetes</taxon>
        <taxon>Mycobacteriales</taxon>
        <taxon>Mycobacteriaceae</taxon>
        <taxon>Mycolicibacterium</taxon>
    </lineage>
</organism>
<feature type="domain" description="Tyr recombinase" evidence="4">
    <location>
        <begin position="173"/>
        <end position="371"/>
    </location>
</feature>
<keyword evidence="2" id="KW-0238">DNA-binding</keyword>
<dbReference type="SUPFAM" id="SSF56349">
    <property type="entry name" value="DNA breaking-rejoining enzymes"/>
    <property type="match status" value="1"/>
</dbReference>
<dbReference type="PANTHER" id="PTHR30349">
    <property type="entry name" value="PHAGE INTEGRASE-RELATED"/>
    <property type="match status" value="1"/>
</dbReference>
<dbReference type="PANTHER" id="PTHR30349:SF64">
    <property type="entry name" value="PROPHAGE INTEGRASE INTD-RELATED"/>
    <property type="match status" value="1"/>
</dbReference>
<comment type="similarity">
    <text evidence="1">Belongs to the 'phage' integrase family.</text>
</comment>
<accession>A0ABS6KU12</accession>
<dbReference type="PROSITE" id="PS51898">
    <property type="entry name" value="TYR_RECOMBINASE"/>
    <property type="match status" value="1"/>
</dbReference>
<dbReference type="InterPro" id="IPR002104">
    <property type="entry name" value="Integrase_catalytic"/>
</dbReference>